<accession>A0A7X1ZD33</accession>
<evidence type="ECO:0000256" key="6">
    <source>
        <dbReference type="ARBA" id="ARBA00022475"/>
    </source>
</evidence>
<organism evidence="14 15">
    <name type="scientific">Roseospira navarrensis</name>
    <dbReference type="NCBI Taxonomy" id="140058"/>
    <lineage>
        <taxon>Bacteria</taxon>
        <taxon>Pseudomonadati</taxon>
        <taxon>Pseudomonadota</taxon>
        <taxon>Alphaproteobacteria</taxon>
        <taxon>Rhodospirillales</taxon>
        <taxon>Rhodospirillaceae</taxon>
        <taxon>Roseospira</taxon>
    </lineage>
</organism>
<dbReference type="EMBL" id="WIVE01000013">
    <property type="protein sequence ID" value="MQX36117.1"/>
    <property type="molecule type" value="Genomic_DNA"/>
</dbReference>
<keyword evidence="10 12" id="KW-1133">Transmembrane helix</keyword>
<dbReference type="NCBIfam" id="TIGR03141">
    <property type="entry name" value="cytochro_ccmD"/>
    <property type="match status" value="1"/>
</dbReference>
<dbReference type="GO" id="GO:0017004">
    <property type="term" value="P:cytochrome complex assembly"/>
    <property type="evidence" value="ECO:0007669"/>
    <property type="project" value="UniProtKB-KW"/>
</dbReference>
<reference evidence="14 15" key="1">
    <citation type="submission" date="2019-10" db="EMBL/GenBank/DDBJ databases">
        <title>Draft whole-genome sequence of the purple nonsulfur photosynthetic bacterium Roseospira navarrensis DSM 15114.</title>
        <authorList>
            <person name="Kyndt J.A."/>
            <person name="Meyer T.E."/>
        </authorList>
    </citation>
    <scope>NUCLEOTIDE SEQUENCE [LARGE SCALE GENOMIC DNA]</scope>
    <source>
        <strain evidence="14 15">DSM 15114</strain>
    </source>
</reference>
<proteinExistence type="inferred from homology"/>
<dbReference type="RefSeq" id="WP_153342297.1">
    <property type="nucleotide sequence ID" value="NZ_WIVE01000013.1"/>
</dbReference>
<comment type="function">
    <text evidence="1 12">Required for the export of heme to the periplasm for the biogenesis of c-type cytochromes.</text>
</comment>
<keyword evidence="8 12" id="KW-0812">Transmembrane</keyword>
<feature type="transmembrane region" description="Helical" evidence="12">
    <location>
        <begin position="12"/>
        <end position="37"/>
    </location>
</feature>
<evidence type="ECO:0000313" key="14">
    <source>
        <dbReference type="EMBL" id="MQX36117.1"/>
    </source>
</evidence>
<name>A0A7X1ZD33_9PROT</name>
<evidence type="ECO:0000256" key="2">
    <source>
        <dbReference type="ARBA" id="ARBA00004377"/>
    </source>
</evidence>
<protein>
    <recommendedName>
        <fullName evidence="4 12">Heme exporter protein D</fullName>
    </recommendedName>
</protein>
<evidence type="ECO:0000256" key="8">
    <source>
        <dbReference type="ARBA" id="ARBA00022692"/>
    </source>
</evidence>
<dbReference type="InterPro" id="IPR007078">
    <property type="entry name" value="Haem_export_protD_CcmD"/>
</dbReference>
<keyword evidence="5 12" id="KW-0813">Transport</keyword>
<keyword evidence="6 12" id="KW-1003">Cell membrane</keyword>
<keyword evidence="15" id="KW-1185">Reference proteome</keyword>
<dbReference type="Pfam" id="PF04995">
    <property type="entry name" value="CcmD"/>
    <property type="match status" value="1"/>
</dbReference>
<evidence type="ECO:0000256" key="1">
    <source>
        <dbReference type="ARBA" id="ARBA00002442"/>
    </source>
</evidence>
<comment type="caution">
    <text evidence="14">The sequence shown here is derived from an EMBL/GenBank/DDBJ whole genome shotgun (WGS) entry which is preliminary data.</text>
</comment>
<evidence type="ECO:0000256" key="10">
    <source>
        <dbReference type="ARBA" id="ARBA00022989"/>
    </source>
</evidence>
<keyword evidence="11 12" id="KW-0472">Membrane</keyword>
<feature type="region of interest" description="Disordered" evidence="13">
    <location>
        <begin position="48"/>
        <end position="98"/>
    </location>
</feature>
<keyword evidence="7 12" id="KW-0997">Cell inner membrane</keyword>
<evidence type="ECO:0000256" key="11">
    <source>
        <dbReference type="ARBA" id="ARBA00023136"/>
    </source>
</evidence>
<dbReference type="GO" id="GO:0005886">
    <property type="term" value="C:plasma membrane"/>
    <property type="evidence" value="ECO:0007669"/>
    <property type="project" value="UniProtKB-SubCell"/>
</dbReference>
<comment type="similarity">
    <text evidence="3 12">Belongs to the CcmD/CycX/HelD family.</text>
</comment>
<dbReference type="Proteomes" id="UP000434582">
    <property type="component" value="Unassembled WGS sequence"/>
</dbReference>
<evidence type="ECO:0000256" key="13">
    <source>
        <dbReference type="SAM" id="MobiDB-lite"/>
    </source>
</evidence>
<sequence>MDSLIAYFDMDGYAVFVWPSYAVAAAIMVALFVYVWASLRREERTLAQLQAAGGGRRRRAKAPGDGRATVQETGTEREGTGGAEGRADAPSPDDGGRT</sequence>
<evidence type="ECO:0000256" key="5">
    <source>
        <dbReference type="ARBA" id="ARBA00022448"/>
    </source>
</evidence>
<dbReference type="GO" id="GO:0015886">
    <property type="term" value="P:heme transport"/>
    <property type="evidence" value="ECO:0007669"/>
    <property type="project" value="InterPro"/>
</dbReference>
<evidence type="ECO:0000256" key="7">
    <source>
        <dbReference type="ARBA" id="ARBA00022519"/>
    </source>
</evidence>
<gene>
    <name evidence="14" type="primary">ccmD</name>
    <name evidence="14" type="ORF">GHC57_06255</name>
</gene>
<evidence type="ECO:0000256" key="4">
    <source>
        <dbReference type="ARBA" id="ARBA00016461"/>
    </source>
</evidence>
<evidence type="ECO:0000313" key="15">
    <source>
        <dbReference type="Proteomes" id="UP000434582"/>
    </source>
</evidence>
<keyword evidence="9 12" id="KW-0201">Cytochrome c-type biogenesis</keyword>
<dbReference type="AlphaFoldDB" id="A0A7X1ZD33"/>
<dbReference type="OrthoDB" id="9815607at2"/>
<evidence type="ECO:0000256" key="9">
    <source>
        <dbReference type="ARBA" id="ARBA00022748"/>
    </source>
</evidence>
<evidence type="ECO:0000256" key="12">
    <source>
        <dbReference type="RuleBase" id="RU363101"/>
    </source>
</evidence>
<comment type="subcellular location">
    <subcellularLocation>
        <location evidence="2 12">Cell inner membrane</location>
        <topology evidence="2 12">Single-pass membrane protein</topology>
    </subcellularLocation>
</comment>
<evidence type="ECO:0000256" key="3">
    <source>
        <dbReference type="ARBA" id="ARBA00008741"/>
    </source>
</evidence>